<dbReference type="PIRSF" id="PIRSF021774">
    <property type="entry name" value="UCP021774"/>
    <property type="match status" value="1"/>
</dbReference>
<dbReference type="InterPro" id="IPR016796">
    <property type="entry name" value="UCP021774"/>
</dbReference>
<feature type="domain" description="DUF302" evidence="1">
    <location>
        <begin position="35"/>
        <end position="98"/>
    </location>
</feature>
<dbReference type="InterPro" id="IPR005180">
    <property type="entry name" value="DUF302"/>
</dbReference>
<sequence>MKYYNEVQTDKSFEEALTAVRNSLQNAGFRVVSEINMQQKLRDSLGHSMNGYMILGACSPKHALTAITHEPNIGVLLPCNIIVAENNDGTCRVAAVNPLVAMQSVGNNQLEAMATEVNSMLENALKL</sequence>
<comment type="caution">
    <text evidence="2">The sequence shown here is derived from an EMBL/GenBank/DDBJ whole genome shotgun (WGS) entry which is preliminary data.</text>
</comment>
<dbReference type="EMBL" id="VSSQ01003895">
    <property type="protein sequence ID" value="MPM22836.1"/>
    <property type="molecule type" value="Genomic_DNA"/>
</dbReference>
<gene>
    <name evidence="2" type="ORF">SDC9_69295</name>
</gene>
<name>A0A644Y2V1_9ZZZZ</name>
<evidence type="ECO:0000259" key="1">
    <source>
        <dbReference type="Pfam" id="PF03625"/>
    </source>
</evidence>
<reference evidence="2" key="1">
    <citation type="submission" date="2019-08" db="EMBL/GenBank/DDBJ databases">
        <authorList>
            <person name="Kucharzyk K."/>
            <person name="Murdoch R.W."/>
            <person name="Higgins S."/>
            <person name="Loffler F."/>
        </authorList>
    </citation>
    <scope>NUCLEOTIDE SEQUENCE</scope>
</reference>
<proteinExistence type="predicted"/>
<dbReference type="SUPFAM" id="SSF103247">
    <property type="entry name" value="TT1751-like"/>
    <property type="match status" value="1"/>
</dbReference>
<dbReference type="PANTHER" id="PTHR38342">
    <property type="entry name" value="SLR5037 PROTEIN"/>
    <property type="match status" value="1"/>
</dbReference>
<dbReference type="CDD" id="cd14797">
    <property type="entry name" value="DUF302"/>
    <property type="match status" value="1"/>
</dbReference>
<evidence type="ECO:0000313" key="2">
    <source>
        <dbReference type="EMBL" id="MPM22836.1"/>
    </source>
</evidence>
<protein>
    <recommendedName>
        <fullName evidence="1">DUF302 domain-containing protein</fullName>
    </recommendedName>
</protein>
<dbReference type="PANTHER" id="PTHR38342:SF1">
    <property type="entry name" value="SLR5037 PROTEIN"/>
    <property type="match status" value="1"/>
</dbReference>
<accession>A0A644Y2V1</accession>
<dbReference type="InterPro" id="IPR035923">
    <property type="entry name" value="TT1751-like_sf"/>
</dbReference>
<dbReference type="Pfam" id="PF03625">
    <property type="entry name" value="DUF302"/>
    <property type="match status" value="1"/>
</dbReference>
<dbReference type="AlphaFoldDB" id="A0A644Y2V1"/>
<organism evidence="2">
    <name type="scientific">bioreactor metagenome</name>
    <dbReference type="NCBI Taxonomy" id="1076179"/>
    <lineage>
        <taxon>unclassified sequences</taxon>
        <taxon>metagenomes</taxon>
        <taxon>ecological metagenomes</taxon>
    </lineage>
</organism>
<dbReference type="Gene3D" id="3.30.310.70">
    <property type="entry name" value="TT1751-like domain"/>
    <property type="match status" value="1"/>
</dbReference>